<evidence type="ECO:0000313" key="2">
    <source>
        <dbReference type="EMBL" id="WUQ81990.1"/>
    </source>
</evidence>
<protein>
    <submittedName>
        <fullName evidence="2">Uncharacterized protein</fullName>
    </submittedName>
</protein>
<name>A0ABZ1TUG1_9ACTN</name>
<dbReference type="RefSeq" id="WP_328953063.1">
    <property type="nucleotide sequence ID" value="NZ_CP108110.1"/>
</dbReference>
<feature type="compositionally biased region" description="Pro residues" evidence="1">
    <location>
        <begin position="692"/>
        <end position="705"/>
    </location>
</feature>
<gene>
    <name evidence="2" type="ORF">OHA16_02755</name>
</gene>
<feature type="region of interest" description="Disordered" evidence="1">
    <location>
        <begin position="1439"/>
        <end position="1463"/>
    </location>
</feature>
<reference evidence="2" key="1">
    <citation type="submission" date="2022-10" db="EMBL/GenBank/DDBJ databases">
        <title>The complete genomes of actinobacterial strains from the NBC collection.</title>
        <authorList>
            <person name="Joergensen T.S."/>
            <person name="Alvarez Arevalo M."/>
            <person name="Sterndorff E.B."/>
            <person name="Faurdal D."/>
            <person name="Vuksanovic O."/>
            <person name="Mourched A.-S."/>
            <person name="Charusanti P."/>
            <person name="Shaw S."/>
            <person name="Blin K."/>
            <person name="Weber T."/>
        </authorList>
    </citation>
    <scope>NUCLEOTIDE SEQUENCE</scope>
    <source>
        <strain evidence="2">NBC_00222</strain>
    </source>
</reference>
<accession>A0ABZ1TUG1</accession>
<proteinExistence type="predicted"/>
<dbReference type="EMBL" id="CP108110">
    <property type="protein sequence ID" value="WUQ81990.1"/>
    <property type="molecule type" value="Genomic_DNA"/>
</dbReference>
<evidence type="ECO:0000313" key="3">
    <source>
        <dbReference type="Proteomes" id="UP001432222"/>
    </source>
</evidence>
<feature type="region of interest" description="Disordered" evidence="1">
    <location>
        <begin position="766"/>
        <end position="848"/>
    </location>
</feature>
<feature type="compositionally biased region" description="Pro residues" evidence="1">
    <location>
        <begin position="771"/>
        <end position="787"/>
    </location>
</feature>
<feature type="compositionally biased region" description="Gly residues" evidence="1">
    <location>
        <begin position="788"/>
        <end position="800"/>
    </location>
</feature>
<feature type="compositionally biased region" description="Pro residues" evidence="1">
    <location>
        <begin position="1443"/>
        <end position="1457"/>
    </location>
</feature>
<feature type="region of interest" description="Disordered" evidence="1">
    <location>
        <begin position="689"/>
        <end position="711"/>
    </location>
</feature>
<organism evidence="2 3">
    <name type="scientific">Kitasatospora purpeofusca</name>
    <dbReference type="NCBI Taxonomy" id="67352"/>
    <lineage>
        <taxon>Bacteria</taxon>
        <taxon>Bacillati</taxon>
        <taxon>Actinomycetota</taxon>
        <taxon>Actinomycetes</taxon>
        <taxon>Kitasatosporales</taxon>
        <taxon>Streptomycetaceae</taxon>
        <taxon>Kitasatospora</taxon>
    </lineage>
</organism>
<feature type="region of interest" description="Disordered" evidence="1">
    <location>
        <begin position="320"/>
        <end position="356"/>
    </location>
</feature>
<sequence>MTSEIAAAHRAVSDARVALDWSRTGLAGYEKRVLAQETGLEAEHLAAAEEADAAQTRYQQAREAYRDLATAEPPLWPEDGSDPLVLLPLRLETVYRGLGGPEPQLWIRAYPDDIHVDSHETGLTAEERAATETYWVEVWTAGPNEEGRAAAWSTLVAAIGPGRAAWAVQALRPQGPRPETETPPDAIVESPEPWVAEPTIVDSTFTRAAHSYVLPDRLVFSGYETTGDGQIGLLWRQEGEPIDATLDVGPAPGKPVPPRWLGDFDEAVRVGMGVRVPLTGLRTDFSLVTVTGVRGGGSADTAQLLATLLEAHHCTDGLAVLPTGTPTNNTDATRSAWHPRTPPEPPDRVDEQQAALDPSSTQAAARAATAFGRTAAAVLAEATDGLADDEHQLLTLIQTAAGAFSAASSNWRTLDGTDLPDLTFLVSHYIHHVRGRGLLPTLRVGNQPYGLLPVTSLDLWHGSEVDLRILNHISGFRTLIESQAFRSPGVGAGGDPDQVINDLLHRLPASRRLRYMQQDIVDAPFEPPPDTPIGSVPHDSRFTWALPPSPDFVPFPVEFLCDQRPTPEMVELARARPVRFMWGFWQQTLAQLATGQGASPELLAGMLALSSSTEAISTGRLGLFYHYATNLMFTYGFHVEEFLRAGTPVPAPGVGLKNGELVTAAGFAPQFLDWLSLAFEQLAVAEDLSLITPPPPDPSEPPPPEGADLPYADTPRLELLLCEALDTQTHRLDAWMSSVAHARLAKTRAARPDGTHLGAYGWVADLHPRPESLPPEEPLPGDEPGPPAGEGAGEGVGEGVGEPAEPPGADDSGESGESGDAGELGEPGEPGEPGESGDFDEPQTNDGYLLAPSLHHAVTAAVLRSGWLSHTDRQAFAVDLSAARVRRALAVVDGVRSGQSLNALLGYRFERGLHDNGLDALVGPVRDAYPMPRLVDPSVPGSDEARTAIAARDVVDGLALLADWRAHGQQLQDILGNLPPEDLPLLDGATMLMLELEDTLDAVGDLLLAESVHQLVGGSPLRAASSADAITRGDRLPQDFEVIRTPRAATALTHRVAVLAPHAPVPGWDATRPLAQLEPAVERWCEARLGDPGGWRFDFGDPAAPLTLTLADLGVCALDVVLGAGPPGSRDADPAQQDTALARRLLRQAATRAGAATTPPVTADGAARFAELRLLCNALAGVLAGARPLLTSHLDQGSGDDWAGADLTGLAARVETWHAAATSAVANLVEQVKVLPSLADTVSRTLDSLADLGITSAYSLGPPTDDAGIAELRKQAATVLNRFAANPLAPLPGAPPGEPTEALGWVTAVTAAVSSALAGTLPVLAELRLGGTPAGDALTAGPPEGADEDGTGNWLVQMERVRPNVRALDDALAAAEVLADTPPCGTTVVQLPAGQPWIARGPAPVPSRTRPAARHSALLRTDGAPDPDHVAGLLIDSWTESVPEPPPAPPADAPPPEGDAEPSVEELGGLAFHYNQPDARAPQALLVAVPPDPLRGWRMEDVHAIVEETYAVARIRGLDLNDLTELRGLLPVQTKTPPHQLA</sequence>
<dbReference type="Proteomes" id="UP001432222">
    <property type="component" value="Chromosome"/>
</dbReference>
<feature type="compositionally biased region" description="Low complexity" evidence="1">
    <location>
        <begin position="801"/>
        <end position="810"/>
    </location>
</feature>
<evidence type="ECO:0000256" key="1">
    <source>
        <dbReference type="SAM" id="MobiDB-lite"/>
    </source>
</evidence>
<keyword evidence="3" id="KW-1185">Reference proteome</keyword>
<feature type="compositionally biased region" description="Polar residues" evidence="1">
    <location>
        <begin position="324"/>
        <end position="333"/>
    </location>
</feature>